<organism evidence="1 2">
    <name type="scientific">Trichinella pseudospiralis</name>
    <name type="common">Parasitic roundworm</name>
    <dbReference type="NCBI Taxonomy" id="6337"/>
    <lineage>
        <taxon>Eukaryota</taxon>
        <taxon>Metazoa</taxon>
        <taxon>Ecdysozoa</taxon>
        <taxon>Nematoda</taxon>
        <taxon>Enoplea</taxon>
        <taxon>Dorylaimia</taxon>
        <taxon>Trichinellida</taxon>
        <taxon>Trichinellidae</taxon>
        <taxon>Trichinella</taxon>
    </lineage>
</organism>
<comment type="caution">
    <text evidence="1">The sequence shown here is derived from an EMBL/GenBank/DDBJ whole genome shotgun (WGS) entry which is preliminary data.</text>
</comment>
<protein>
    <submittedName>
        <fullName evidence="1">Uncharacterized protein</fullName>
    </submittedName>
</protein>
<proteinExistence type="predicted"/>
<evidence type="ECO:0000313" key="1">
    <source>
        <dbReference type="EMBL" id="KRX92097.1"/>
    </source>
</evidence>
<gene>
    <name evidence="1" type="ORF">T4E_3055</name>
</gene>
<reference evidence="1 2" key="1">
    <citation type="submission" date="2015-01" db="EMBL/GenBank/DDBJ databases">
        <title>Evolution of Trichinella species and genotypes.</title>
        <authorList>
            <person name="Korhonen P.K."/>
            <person name="Edoardo P."/>
            <person name="Giuseppe L.R."/>
            <person name="Gasser R.B."/>
        </authorList>
    </citation>
    <scope>NUCLEOTIDE SEQUENCE [LARGE SCALE GENOMIC DNA]</scope>
    <source>
        <strain evidence="1">ISS141</strain>
    </source>
</reference>
<accession>A0A0V0XVJ6</accession>
<sequence length="106" mass="11607">MSIPCTFETSRRISIPQINYPGGKYCAVKCQRRSPKAYANFYLPSGYAPGNASGIFFENFEFFKILAAGVAPGYASGQKKICISPPAMPGALPEAIFQKLLKFPNF</sequence>
<dbReference type="AlphaFoldDB" id="A0A0V0XVJ6"/>
<dbReference type="EMBL" id="JYDU01000120">
    <property type="protein sequence ID" value="KRX92097.1"/>
    <property type="molecule type" value="Genomic_DNA"/>
</dbReference>
<dbReference type="Proteomes" id="UP000054815">
    <property type="component" value="Unassembled WGS sequence"/>
</dbReference>
<evidence type="ECO:0000313" key="2">
    <source>
        <dbReference type="Proteomes" id="UP000054815"/>
    </source>
</evidence>
<name>A0A0V0XVJ6_TRIPS</name>